<dbReference type="AlphaFoldDB" id="A0A1R1ENZ1"/>
<dbReference type="InterPro" id="IPR010982">
    <property type="entry name" value="Lambda_DNA-bd_dom_sf"/>
</dbReference>
<keyword evidence="2" id="KW-0805">Transcription regulation</keyword>
<dbReference type="Gene3D" id="3.40.50.2300">
    <property type="match status" value="2"/>
</dbReference>
<dbReference type="PANTHER" id="PTHR30146:SF148">
    <property type="entry name" value="HTH-TYPE TRANSCRIPTIONAL REPRESSOR PURR-RELATED"/>
    <property type="match status" value="1"/>
</dbReference>
<dbReference type="InterPro" id="IPR046335">
    <property type="entry name" value="LacI/GalR-like_sensor"/>
</dbReference>
<reference evidence="7 8" key="1">
    <citation type="submission" date="2016-11" db="EMBL/GenBank/DDBJ databases">
        <title>Paenibacillus species isolates.</title>
        <authorList>
            <person name="Beno S.M."/>
        </authorList>
    </citation>
    <scope>NUCLEOTIDE SEQUENCE [LARGE SCALE GENOMIC DNA]</scope>
    <source>
        <strain evidence="7 8">FSL R5-0378</strain>
    </source>
</reference>
<dbReference type="SUPFAM" id="SSF53822">
    <property type="entry name" value="Periplasmic binding protein-like I"/>
    <property type="match status" value="1"/>
</dbReference>
<evidence type="ECO:0000256" key="3">
    <source>
        <dbReference type="ARBA" id="ARBA00023125"/>
    </source>
</evidence>
<keyword evidence="1" id="KW-0678">Repressor</keyword>
<dbReference type="InterPro" id="IPR000843">
    <property type="entry name" value="HTH_LacI"/>
</dbReference>
<organism evidence="7 8">
    <name type="scientific">Paenibacillus rhizosphaerae</name>
    <dbReference type="NCBI Taxonomy" id="297318"/>
    <lineage>
        <taxon>Bacteria</taxon>
        <taxon>Bacillati</taxon>
        <taxon>Bacillota</taxon>
        <taxon>Bacilli</taxon>
        <taxon>Bacillales</taxon>
        <taxon>Paenibacillaceae</taxon>
        <taxon>Paenibacillus</taxon>
    </lineage>
</organism>
<dbReference type="RefSeq" id="WP_076171038.1">
    <property type="nucleotide sequence ID" value="NZ_MRTP01000004.1"/>
</dbReference>
<evidence type="ECO:0000256" key="2">
    <source>
        <dbReference type="ARBA" id="ARBA00023015"/>
    </source>
</evidence>
<evidence type="ECO:0000313" key="8">
    <source>
        <dbReference type="Proteomes" id="UP000187172"/>
    </source>
</evidence>
<evidence type="ECO:0000256" key="5">
    <source>
        <dbReference type="SAM" id="MobiDB-lite"/>
    </source>
</evidence>
<dbReference type="Gene3D" id="1.10.260.40">
    <property type="entry name" value="lambda repressor-like DNA-binding domains"/>
    <property type="match status" value="1"/>
</dbReference>
<keyword evidence="3" id="KW-0238">DNA-binding</keyword>
<dbReference type="PROSITE" id="PS50932">
    <property type="entry name" value="HTH_LACI_2"/>
    <property type="match status" value="1"/>
</dbReference>
<comment type="caution">
    <text evidence="7">The sequence shown here is derived from an EMBL/GenBank/DDBJ whole genome shotgun (WGS) entry which is preliminary data.</text>
</comment>
<gene>
    <name evidence="7" type="ORF">BK138_17195</name>
</gene>
<accession>A0A1R1ENZ1</accession>
<protein>
    <submittedName>
        <fullName evidence="7">LacI family transcriptional regulator</fullName>
    </submittedName>
</protein>
<dbReference type="CDD" id="cd19974">
    <property type="entry name" value="PBP1_LacI-like"/>
    <property type="match status" value="1"/>
</dbReference>
<feature type="domain" description="HTH lacI-type" evidence="6">
    <location>
        <begin position="5"/>
        <end position="59"/>
    </location>
</feature>
<evidence type="ECO:0000259" key="6">
    <source>
        <dbReference type="PROSITE" id="PS50932"/>
    </source>
</evidence>
<keyword evidence="8" id="KW-1185">Reference proteome</keyword>
<dbReference type="SMART" id="SM00354">
    <property type="entry name" value="HTH_LACI"/>
    <property type="match status" value="1"/>
</dbReference>
<dbReference type="CDD" id="cd01392">
    <property type="entry name" value="HTH_LacI"/>
    <property type="match status" value="1"/>
</dbReference>
<dbReference type="PANTHER" id="PTHR30146">
    <property type="entry name" value="LACI-RELATED TRANSCRIPTIONAL REPRESSOR"/>
    <property type="match status" value="1"/>
</dbReference>
<feature type="region of interest" description="Disordered" evidence="5">
    <location>
        <begin position="333"/>
        <end position="356"/>
    </location>
</feature>
<evidence type="ECO:0000256" key="1">
    <source>
        <dbReference type="ARBA" id="ARBA00022491"/>
    </source>
</evidence>
<dbReference type="GO" id="GO:0003700">
    <property type="term" value="F:DNA-binding transcription factor activity"/>
    <property type="evidence" value="ECO:0007669"/>
    <property type="project" value="TreeGrafter"/>
</dbReference>
<dbReference type="EMBL" id="MRTP01000004">
    <property type="protein sequence ID" value="OMF53574.1"/>
    <property type="molecule type" value="Genomic_DNA"/>
</dbReference>
<keyword evidence="4" id="KW-0804">Transcription</keyword>
<dbReference type="GO" id="GO:0000976">
    <property type="term" value="F:transcription cis-regulatory region binding"/>
    <property type="evidence" value="ECO:0007669"/>
    <property type="project" value="TreeGrafter"/>
</dbReference>
<dbReference type="Proteomes" id="UP000187172">
    <property type="component" value="Unassembled WGS sequence"/>
</dbReference>
<proteinExistence type="predicted"/>
<dbReference type="Pfam" id="PF13377">
    <property type="entry name" value="Peripla_BP_3"/>
    <property type="match status" value="1"/>
</dbReference>
<dbReference type="InterPro" id="IPR028082">
    <property type="entry name" value="Peripla_BP_I"/>
</dbReference>
<dbReference type="Pfam" id="PF00356">
    <property type="entry name" value="LacI"/>
    <property type="match status" value="1"/>
</dbReference>
<name>A0A1R1ENZ1_9BACL</name>
<dbReference type="STRING" id="297318.BK138_17195"/>
<dbReference type="SUPFAM" id="SSF47413">
    <property type="entry name" value="lambda repressor-like DNA-binding domains"/>
    <property type="match status" value="1"/>
</dbReference>
<evidence type="ECO:0000313" key="7">
    <source>
        <dbReference type="EMBL" id="OMF53574.1"/>
    </source>
</evidence>
<evidence type="ECO:0000256" key="4">
    <source>
        <dbReference type="ARBA" id="ARBA00023163"/>
    </source>
</evidence>
<sequence>MKDKVTMQDIAEQLNISKNSVSQALSGKDGVSEDTRKLILETAHRMGYVYSQSRKRRSGELEQTGNIALIASDFAFSMKSFFGEIYLSIEQETVRRGKNLLIQSVSKQSADKLALPSFLLNQSVDGILILSHITTDYINTITNMGKPTVLIDHHHPSIHADCILTNNRFSAYEAVRHLTELGHRKIGLLANTSFSPSYYERWEGYVLAMNDFGLEIHEPWVIKDAVENTDYILQKIKTLPQLPTAWFCVNDGLGFYLNSALQQSGYSVPEDVSVVSFDNGYLSQVSTPQITTMDVDLKLYGRKAVEQLFWRMDHPEHPYTELLLPTKLLKRGSSGPAPSADMEKLEGYETANRNGK</sequence>